<dbReference type="Proteomes" id="UP000032366">
    <property type="component" value="Unassembled WGS sequence"/>
</dbReference>
<dbReference type="InterPro" id="IPR022742">
    <property type="entry name" value="Hydrolase_4"/>
</dbReference>
<reference evidence="3 5" key="2">
    <citation type="submission" date="2018-06" db="EMBL/GenBank/DDBJ databases">
        <authorList>
            <consortium name="Pathogen Informatics"/>
            <person name="Doyle S."/>
        </authorList>
    </citation>
    <scope>NUCLEOTIDE SEQUENCE [LARGE SCALE GENOMIC DNA]</scope>
    <source>
        <strain evidence="3 5">NCTC13832</strain>
    </source>
</reference>
<dbReference type="GO" id="GO:0016787">
    <property type="term" value="F:hydrolase activity"/>
    <property type="evidence" value="ECO:0007669"/>
    <property type="project" value="UniProtKB-KW"/>
</dbReference>
<dbReference type="SUPFAM" id="SSF53474">
    <property type="entry name" value="alpha/beta-Hydrolases"/>
    <property type="match status" value="1"/>
</dbReference>
<dbReference type="EMBL" id="JXWY01000053">
    <property type="protein sequence ID" value="KIX90353.1"/>
    <property type="molecule type" value="Genomic_DNA"/>
</dbReference>
<feature type="domain" description="Serine aminopeptidase S33" evidence="1">
    <location>
        <begin position="28"/>
        <end position="288"/>
    </location>
</feature>
<dbReference type="Pfam" id="PF12146">
    <property type="entry name" value="Hydrolase_4"/>
    <property type="match status" value="1"/>
</dbReference>
<dbReference type="EMBL" id="UHDT01000001">
    <property type="protein sequence ID" value="SUM57357.1"/>
    <property type="molecule type" value="Genomic_DNA"/>
</dbReference>
<evidence type="ECO:0000313" key="3">
    <source>
        <dbReference type="EMBL" id="SUM57357.1"/>
    </source>
</evidence>
<dbReference type="PANTHER" id="PTHR11614">
    <property type="entry name" value="PHOSPHOLIPASE-RELATED"/>
    <property type="match status" value="1"/>
</dbReference>
<dbReference type="InterPro" id="IPR029058">
    <property type="entry name" value="AB_hydrolase_fold"/>
</dbReference>
<dbReference type="RefSeq" id="WP_044360869.1">
    <property type="nucleotide sequence ID" value="NZ_JXWY01000053.1"/>
</dbReference>
<protein>
    <submittedName>
        <fullName evidence="2 3">Lysophospholipase</fullName>
        <ecNumber evidence="3">3.1.1.-</ecNumber>
    </submittedName>
</protein>
<keyword evidence="3" id="KW-0378">Hydrolase</keyword>
<dbReference type="EC" id="3.1.1.-" evidence="3"/>
<name>A0A0D6XR92_9STAP</name>
<evidence type="ECO:0000313" key="5">
    <source>
        <dbReference type="Proteomes" id="UP000254100"/>
    </source>
</evidence>
<reference evidence="2 4" key="1">
    <citation type="submission" date="2015-01" db="EMBL/GenBank/DDBJ databases">
        <authorList>
            <person name="Guo J."/>
        </authorList>
    </citation>
    <scope>NUCLEOTIDE SEQUENCE [LARGE SCALE GENOMIC DNA]</scope>
    <source>
        <strain evidence="2 4">DSM 22147</strain>
    </source>
</reference>
<keyword evidence="4" id="KW-1185">Reference proteome</keyword>
<dbReference type="InterPro" id="IPR051044">
    <property type="entry name" value="MAG_DAG_Lipase"/>
</dbReference>
<evidence type="ECO:0000313" key="4">
    <source>
        <dbReference type="Proteomes" id="UP000032366"/>
    </source>
</evidence>
<evidence type="ECO:0000313" key="2">
    <source>
        <dbReference type="EMBL" id="KIX90353.1"/>
    </source>
</evidence>
<gene>
    <name evidence="3" type="primary">ytpA_1</name>
    <name evidence="3" type="ORF">NCTC13832_01031</name>
    <name evidence="2" type="ORF">TP70_08075</name>
</gene>
<dbReference type="STRING" id="569857.TP70_08075"/>
<accession>A0A0D6XR92</accession>
<proteinExistence type="predicted"/>
<evidence type="ECO:0000259" key="1">
    <source>
        <dbReference type="Pfam" id="PF12146"/>
    </source>
</evidence>
<dbReference type="Proteomes" id="UP000254100">
    <property type="component" value="Unassembled WGS sequence"/>
</dbReference>
<dbReference type="Gene3D" id="3.40.50.1820">
    <property type="entry name" value="alpha/beta hydrolase"/>
    <property type="match status" value="1"/>
</dbReference>
<organism evidence="3 5">
    <name type="scientific">Staphylococcus microti</name>
    <dbReference type="NCBI Taxonomy" id="569857"/>
    <lineage>
        <taxon>Bacteria</taxon>
        <taxon>Bacillati</taxon>
        <taxon>Bacillota</taxon>
        <taxon>Bacilli</taxon>
        <taxon>Bacillales</taxon>
        <taxon>Staphylococcaceae</taxon>
        <taxon>Staphylococcus</taxon>
    </lineage>
</organism>
<dbReference type="OrthoDB" id="9806902at2"/>
<sequence>MVKHETMKMTMTDGTMLETKVDRADREVVGIIHIFHGMAEHMDRYEPLVNKLNTRGYHVIRHNHRGHGKEIDSIRGHFDSIAQVVKDAYEVQTTLRGDLGQHLPCIVLGHSMGSIIARQFAETYPDALQGLILSGTGYFPKWQGYPSYIALNVITKICGPTKRLGWVNQLVTGRFNKQFKPLRTPSDWISSDDQWVDTYIKDEYSGFLVSNQLVYSVTRSMMKTGELKNIQRMNKNVPVLLVSGKDDPFGENGKGIHRLARQLKKGGIEHITVQLYPHKRHEVLFEKDYENVWKHLLDWMSRQIIQKTKVSEVHEQK</sequence>
<dbReference type="AlphaFoldDB" id="A0A0D6XR92"/>